<keyword evidence="3" id="KW-1185">Reference proteome</keyword>
<gene>
    <name evidence="2" type="ORF">DdX_12591</name>
</gene>
<feature type="signal peptide" evidence="1">
    <location>
        <begin position="1"/>
        <end position="19"/>
    </location>
</feature>
<proteinExistence type="predicted"/>
<organism evidence="2 3">
    <name type="scientific">Ditylenchus destructor</name>
    <dbReference type="NCBI Taxonomy" id="166010"/>
    <lineage>
        <taxon>Eukaryota</taxon>
        <taxon>Metazoa</taxon>
        <taxon>Ecdysozoa</taxon>
        <taxon>Nematoda</taxon>
        <taxon>Chromadorea</taxon>
        <taxon>Rhabditida</taxon>
        <taxon>Tylenchina</taxon>
        <taxon>Tylenchomorpha</taxon>
        <taxon>Sphaerularioidea</taxon>
        <taxon>Anguinidae</taxon>
        <taxon>Anguininae</taxon>
        <taxon>Ditylenchus</taxon>
    </lineage>
</organism>
<evidence type="ECO:0000256" key="1">
    <source>
        <dbReference type="SAM" id="SignalP"/>
    </source>
</evidence>
<sequence>MSKLSMLALVAAFFAFAAADFATLQEQTEDEAAMSKSRYSNFELLLKDEHNAAPLYKKVEKECDDVEHQFDLMVAEIVKLREKKDLQAGFRGRVNPKMINLTNEIRDVENLVHDKKGEIEKMLHDKVTHAVLLSPLDHGYKKFGHLMQKINEFEDFANKA</sequence>
<reference evidence="2" key="1">
    <citation type="submission" date="2022-01" db="EMBL/GenBank/DDBJ databases">
        <title>Genome Sequence Resource for Two Populations of Ditylenchus destructor, the Migratory Endoparasitic Phytonematode.</title>
        <authorList>
            <person name="Zhang H."/>
            <person name="Lin R."/>
            <person name="Xie B."/>
        </authorList>
    </citation>
    <scope>NUCLEOTIDE SEQUENCE</scope>
    <source>
        <strain evidence="2">BazhouSP</strain>
    </source>
</reference>
<keyword evidence="1" id="KW-0732">Signal</keyword>
<dbReference type="AlphaFoldDB" id="A0AAD4R0B7"/>
<evidence type="ECO:0000313" key="3">
    <source>
        <dbReference type="Proteomes" id="UP001201812"/>
    </source>
</evidence>
<comment type="caution">
    <text evidence="2">The sequence shown here is derived from an EMBL/GenBank/DDBJ whole genome shotgun (WGS) entry which is preliminary data.</text>
</comment>
<name>A0AAD4R0B7_9BILA</name>
<dbReference type="EMBL" id="JAKKPZ010000042">
    <property type="protein sequence ID" value="KAI1707212.1"/>
    <property type="molecule type" value="Genomic_DNA"/>
</dbReference>
<accession>A0AAD4R0B7</accession>
<dbReference type="Proteomes" id="UP001201812">
    <property type="component" value="Unassembled WGS sequence"/>
</dbReference>
<feature type="chain" id="PRO_5041910336" evidence="1">
    <location>
        <begin position="20"/>
        <end position="160"/>
    </location>
</feature>
<protein>
    <submittedName>
        <fullName evidence="2">Uncharacterized protein</fullName>
    </submittedName>
</protein>
<evidence type="ECO:0000313" key="2">
    <source>
        <dbReference type="EMBL" id="KAI1707212.1"/>
    </source>
</evidence>